<name>A0ACC0D9A1_9PEZI</name>
<proteinExistence type="predicted"/>
<dbReference type="EMBL" id="MU394297">
    <property type="protein sequence ID" value="KAI6089189.1"/>
    <property type="molecule type" value="Genomic_DNA"/>
</dbReference>
<evidence type="ECO:0000313" key="1">
    <source>
        <dbReference type="EMBL" id="KAI6089189.1"/>
    </source>
</evidence>
<gene>
    <name evidence="1" type="ORF">F4821DRAFT_67246</name>
</gene>
<reference evidence="1 2" key="1">
    <citation type="journal article" date="2022" name="New Phytol.">
        <title>Ecological generalism drives hyperdiversity of secondary metabolite gene clusters in xylarialean endophytes.</title>
        <authorList>
            <person name="Franco M.E.E."/>
            <person name="Wisecaver J.H."/>
            <person name="Arnold A.E."/>
            <person name="Ju Y.M."/>
            <person name="Slot J.C."/>
            <person name="Ahrendt S."/>
            <person name="Moore L.P."/>
            <person name="Eastman K.E."/>
            <person name="Scott K."/>
            <person name="Konkel Z."/>
            <person name="Mondo S.J."/>
            <person name="Kuo A."/>
            <person name="Hayes R.D."/>
            <person name="Haridas S."/>
            <person name="Andreopoulos B."/>
            <person name="Riley R."/>
            <person name="LaButti K."/>
            <person name="Pangilinan J."/>
            <person name="Lipzen A."/>
            <person name="Amirebrahimi M."/>
            <person name="Yan J."/>
            <person name="Adam C."/>
            <person name="Keymanesh K."/>
            <person name="Ng V."/>
            <person name="Louie K."/>
            <person name="Northen T."/>
            <person name="Drula E."/>
            <person name="Henrissat B."/>
            <person name="Hsieh H.M."/>
            <person name="Youens-Clark K."/>
            <person name="Lutzoni F."/>
            <person name="Miadlikowska J."/>
            <person name="Eastwood D.C."/>
            <person name="Hamelin R.C."/>
            <person name="Grigoriev I.V."/>
            <person name="U'Ren J.M."/>
        </authorList>
    </citation>
    <scope>NUCLEOTIDE SEQUENCE [LARGE SCALE GENOMIC DNA]</scope>
    <source>
        <strain evidence="1 2">ER1909</strain>
    </source>
</reference>
<protein>
    <submittedName>
        <fullName evidence="1">Pyoverdine/dityrosine biosynthesis protein-domain-containing protein</fullName>
    </submittedName>
</protein>
<keyword evidence="2" id="KW-1185">Reference proteome</keyword>
<evidence type="ECO:0000313" key="2">
    <source>
        <dbReference type="Proteomes" id="UP001497680"/>
    </source>
</evidence>
<comment type="caution">
    <text evidence="1">The sequence shown here is derived from an EMBL/GenBank/DDBJ whole genome shotgun (WGS) entry which is preliminary data.</text>
</comment>
<sequence length="616" mass="68728">MPSALKLESVDISAHRISPAGKLELPDLDIASQILSIISRYKLAKDAFIAGTKDGAKFLAHIHSRVVAKESILMCLPAFPFKSPNDTTKVLGRLPDKAEEFALAHLNGLCAAIGDVYAPGARLMIVSDGLVYNDLLGVPDRDVWAYGEALRALRARKEFRHIEFCRLKDIVNVDVPDELDEIRYVANATNFRHALLQQFSKPGYNASLRISEDEDTCLTYRGYIKFLETDLQNVYPIGEGRSKSKYKRGIEYIAKQMLIRGDAFARAVRQRFPDRLRLSIHPSTGENKLSINLLPTDTSFTTPWHCSIAFRLDGTTITGHRSQFDANGDFELVYEKGRPSYFREKSDLLSWASEKGGITCEPVYPTGLLIRPAAGRNSLSVREIDAAKVHALSQFNSPVVLRDFARTRNRDLFVAKAHEFGVPTPRKFDGPDLRDPGVDDRGFTDVVSESGVSPPRFQFWVAVAGSPKDRGHTLFSSSTLLFKHLPAHLTSTSLRPSTWAIPTSLSDLTTISSPPPVVDHPTTSHPCLCFHKSRLQSKPSLEATNETVNNTTDYEDMDSAVICSALQSLLHDRRIAYYHVWEKGDLLVSDNTLTSMHPRSDSSATDTKELWQIHFD</sequence>
<accession>A0ACC0D9A1</accession>
<organism evidence="1 2">
    <name type="scientific">Hypoxylon rubiginosum</name>
    <dbReference type="NCBI Taxonomy" id="110542"/>
    <lineage>
        <taxon>Eukaryota</taxon>
        <taxon>Fungi</taxon>
        <taxon>Dikarya</taxon>
        <taxon>Ascomycota</taxon>
        <taxon>Pezizomycotina</taxon>
        <taxon>Sordariomycetes</taxon>
        <taxon>Xylariomycetidae</taxon>
        <taxon>Xylariales</taxon>
        <taxon>Hypoxylaceae</taxon>
        <taxon>Hypoxylon</taxon>
    </lineage>
</organism>
<dbReference type="Proteomes" id="UP001497680">
    <property type="component" value="Unassembled WGS sequence"/>
</dbReference>